<feature type="transmembrane region" description="Helical" evidence="7">
    <location>
        <begin position="238"/>
        <end position="258"/>
    </location>
</feature>
<feature type="transmembrane region" description="Helical" evidence="7">
    <location>
        <begin position="204"/>
        <end position="226"/>
    </location>
</feature>
<dbReference type="Pfam" id="PF07690">
    <property type="entry name" value="MFS_1"/>
    <property type="match status" value="1"/>
</dbReference>
<dbReference type="PANTHER" id="PTHR43124:SF3">
    <property type="entry name" value="CHLORAMPHENICOL EFFLUX PUMP RV0191"/>
    <property type="match status" value="1"/>
</dbReference>
<dbReference type="SUPFAM" id="SSF103473">
    <property type="entry name" value="MFS general substrate transporter"/>
    <property type="match status" value="1"/>
</dbReference>
<dbReference type="EMBL" id="CP048838">
    <property type="protein sequence ID" value="QJA04099.1"/>
    <property type="molecule type" value="Genomic_DNA"/>
</dbReference>
<dbReference type="InterPro" id="IPR011701">
    <property type="entry name" value="MFS"/>
</dbReference>
<keyword evidence="4 7" id="KW-0812">Transmembrane</keyword>
<dbReference type="InterPro" id="IPR020846">
    <property type="entry name" value="MFS_dom"/>
</dbReference>
<dbReference type="RefSeq" id="WP_002607565.1">
    <property type="nucleotide sequence ID" value="NZ_BAAACC010000015.1"/>
</dbReference>
<feature type="transmembrane region" description="Helical" evidence="7">
    <location>
        <begin position="74"/>
        <end position="93"/>
    </location>
</feature>
<dbReference type="PANTHER" id="PTHR43124">
    <property type="entry name" value="PURINE EFFLUX PUMP PBUE"/>
    <property type="match status" value="1"/>
</dbReference>
<feature type="transmembrane region" description="Helical" evidence="7">
    <location>
        <begin position="132"/>
        <end position="154"/>
    </location>
</feature>
<keyword evidence="5 7" id="KW-1133">Transmembrane helix</keyword>
<evidence type="ECO:0000259" key="8">
    <source>
        <dbReference type="PROSITE" id="PS50850"/>
    </source>
</evidence>
<feature type="transmembrane region" description="Helical" evidence="7">
    <location>
        <begin position="330"/>
        <end position="352"/>
    </location>
</feature>
<dbReference type="CDD" id="cd17324">
    <property type="entry name" value="MFS_NepI_like"/>
    <property type="match status" value="1"/>
</dbReference>
<dbReference type="InterPro" id="IPR050189">
    <property type="entry name" value="MFS_Efflux_Transporters"/>
</dbReference>
<feature type="transmembrane region" description="Helical" evidence="7">
    <location>
        <begin position="265"/>
        <end position="285"/>
    </location>
</feature>
<proteinExistence type="predicted"/>
<dbReference type="Proteomes" id="UP000503330">
    <property type="component" value="Chromosome"/>
</dbReference>
<keyword evidence="3" id="KW-1003">Cell membrane</keyword>
<evidence type="ECO:0000256" key="1">
    <source>
        <dbReference type="ARBA" id="ARBA00004651"/>
    </source>
</evidence>
<accession>A0AAP9MJS7</accession>
<dbReference type="AlphaFoldDB" id="A0AAP9MJS7"/>
<evidence type="ECO:0000256" key="4">
    <source>
        <dbReference type="ARBA" id="ARBA00022692"/>
    </source>
</evidence>
<evidence type="ECO:0000256" key="5">
    <source>
        <dbReference type="ARBA" id="ARBA00022989"/>
    </source>
</evidence>
<keyword evidence="6 7" id="KW-0472">Membrane</keyword>
<dbReference type="Gene3D" id="1.20.1250.20">
    <property type="entry name" value="MFS general substrate transporter like domains"/>
    <property type="match status" value="1"/>
</dbReference>
<feature type="transmembrane region" description="Helical" evidence="7">
    <location>
        <begin position="160"/>
        <end position="183"/>
    </location>
</feature>
<sequence length="398" mass="42101">MDKKSSRMILILTFGVFGILNTEMGIVGILPMIAEQFQVNIATAGWLVSAFALVVAVAGPTMPLICSKMNRKTLMLVSGGIFIITNIISAVAPNFTVLMLARIVPAAFHPAYVSMALTEAGKAVKPEESAKAVAKVFIGVSAGMVLGVPVTNLIAANSSFTVAMLFFAAVNVTAFVLTIFFIPSLPTMGTVPYGKQLGVLKKPAMLLSIVIVVFLNGAIFGFYSYISDFFGTITKINASTISLFLMFYGIANIVGNMIAGKILTVNAKLSTFVLPFVLAAAYIGLFLTGRLTAATAICIVVIGALAGINSNVNQYLITQAGPEAPEFSNGLYLTSANLGTTFGTFICGLFITAMDTRYALMGTFIFVAVGFVAILLKMGMEKSIITANEGGKNLEWKM</sequence>
<dbReference type="GO" id="GO:0022857">
    <property type="term" value="F:transmembrane transporter activity"/>
    <property type="evidence" value="ECO:0007669"/>
    <property type="project" value="InterPro"/>
</dbReference>
<dbReference type="GeneID" id="61927361"/>
<protein>
    <submittedName>
        <fullName evidence="9">MFS transporter</fullName>
    </submittedName>
</protein>
<organism evidence="9 10">
    <name type="scientific">Clostridium innocuum</name>
    <dbReference type="NCBI Taxonomy" id="1522"/>
    <lineage>
        <taxon>Bacteria</taxon>
        <taxon>Bacillati</taxon>
        <taxon>Bacillota</taxon>
        <taxon>Clostridia</taxon>
        <taxon>Eubacteriales</taxon>
        <taxon>Clostridiaceae</taxon>
        <taxon>Clostridium</taxon>
    </lineage>
</organism>
<dbReference type="PROSITE" id="PS50850">
    <property type="entry name" value="MFS"/>
    <property type="match status" value="1"/>
</dbReference>
<evidence type="ECO:0000313" key="10">
    <source>
        <dbReference type="Proteomes" id="UP000503330"/>
    </source>
</evidence>
<evidence type="ECO:0000256" key="2">
    <source>
        <dbReference type="ARBA" id="ARBA00022448"/>
    </source>
</evidence>
<comment type="subcellular location">
    <subcellularLocation>
        <location evidence="1">Cell membrane</location>
        <topology evidence="1">Multi-pass membrane protein</topology>
    </subcellularLocation>
</comment>
<feature type="transmembrane region" description="Helical" evidence="7">
    <location>
        <begin position="291"/>
        <end position="309"/>
    </location>
</feature>
<feature type="transmembrane region" description="Helical" evidence="7">
    <location>
        <begin position="358"/>
        <end position="376"/>
    </location>
</feature>
<reference evidence="9 10" key="1">
    <citation type="submission" date="2020-02" db="EMBL/GenBank/DDBJ databases">
        <authorList>
            <person name="Kociolek L.K."/>
            <person name="Ozer E.A."/>
        </authorList>
    </citation>
    <scope>NUCLEOTIDE SEQUENCE [LARGE SCALE GENOMIC DNA]</scope>
    <source>
        <strain evidence="9 10">ATCC 14501</strain>
    </source>
</reference>
<gene>
    <name evidence="9" type="ORF">G4D54_17450</name>
</gene>
<evidence type="ECO:0000256" key="6">
    <source>
        <dbReference type="ARBA" id="ARBA00023136"/>
    </source>
</evidence>
<evidence type="ECO:0000256" key="3">
    <source>
        <dbReference type="ARBA" id="ARBA00022475"/>
    </source>
</evidence>
<name>A0AAP9MJS7_CLOIN</name>
<evidence type="ECO:0000256" key="7">
    <source>
        <dbReference type="SAM" id="Phobius"/>
    </source>
</evidence>
<dbReference type="InterPro" id="IPR036259">
    <property type="entry name" value="MFS_trans_sf"/>
</dbReference>
<dbReference type="GO" id="GO:0005886">
    <property type="term" value="C:plasma membrane"/>
    <property type="evidence" value="ECO:0007669"/>
    <property type="project" value="UniProtKB-SubCell"/>
</dbReference>
<feature type="transmembrane region" description="Helical" evidence="7">
    <location>
        <begin position="41"/>
        <end position="62"/>
    </location>
</feature>
<keyword evidence="2" id="KW-0813">Transport</keyword>
<evidence type="ECO:0000313" key="9">
    <source>
        <dbReference type="EMBL" id="QJA04099.1"/>
    </source>
</evidence>
<feature type="domain" description="Major facilitator superfamily (MFS) profile" evidence="8">
    <location>
        <begin position="8"/>
        <end position="380"/>
    </location>
</feature>